<organism evidence="1 2">
    <name type="scientific">Gynuella sunshinyii YC6258</name>
    <dbReference type="NCBI Taxonomy" id="1445510"/>
    <lineage>
        <taxon>Bacteria</taxon>
        <taxon>Pseudomonadati</taxon>
        <taxon>Pseudomonadota</taxon>
        <taxon>Gammaproteobacteria</taxon>
        <taxon>Oceanospirillales</taxon>
        <taxon>Saccharospirillaceae</taxon>
        <taxon>Gynuella</taxon>
    </lineage>
</organism>
<accession>A0A0C5UZX0</accession>
<evidence type="ECO:0000313" key="1">
    <source>
        <dbReference type="EMBL" id="AJQ92850.1"/>
    </source>
</evidence>
<dbReference type="KEGG" id="gsn:YC6258_00800"/>
<dbReference type="AlphaFoldDB" id="A0A0C5UZX0"/>
<name>A0A0C5UZX0_9GAMM</name>
<dbReference type="STRING" id="1445510.YC6258_00800"/>
<protein>
    <submittedName>
        <fullName evidence="1">Uncharacterized protein</fullName>
    </submittedName>
</protein>
<gene>
    <name evidence="1" type="ORF">YC6258_00800</name>
</gene>
<sequence length="249" mass="27576">MDDASKFSAEAKSGLFRMISEMGLEKGGKFAENKAKGATEAFMMMKKLALMDGVKIEGVEYGRVINLATQKYHRTVDLVVSVNGRTINIEVKAWNPNRERGMAGFADSLWSSMKRQPVVEDGEVIEGMTQGKLGQAFADMAENLSVAFKKTDDELGTTYIDESKLLNVLQFDGRFTEANKAELIELFRKKFEEGYSGELNTLIKATGNPELDKISKGTNGETEVLKILEELLQKSIYNADSLKTYIGGL</sequence>
<dbReference type="HOGENOM" id="CLU_1114587_0_0_6"/>
<dbReference type="EMBL" id="CP007142">
    <property type="protein sequence ID" value="AJQ92850.1"/>
    <property type="molecule type" value="Genomic_DNA"/>
</dbReference>
<keyword evidence="2" id="KW-1185">Reference proteome</keyword>
<dbReference type="Proteomes" id="UP000032266">
    <property type="component" value="Chromosome"/>
</dbReference>
<reference evidence="1 2" key="1">
    <citation type="submission" date="2014-01" db="EMBL/GenBank/DDBJ databases">
        <title>Full genme sequencing of cellulolytic bacterium Gynuella sunshinyii YC6258T gen. nov., sp. nov.</title>
        <authorList>
            <person name="Khan H."/>
            <person name="Chung E.J."/>
            <person name="Chung Y.R."/>
        </authorList>
    </citation>
    <scope>NUCLEOTIDE SEQUENCE [LARGE SCALE GENOMIC DNA]</scope>
    <source>
        <strain evidence="1 2">YC6258</strain>
    </source>
</reference>
<evidence type="ECO:0000313" key="2">
    <source>
        <dbReference type="Proteomes" id="UP000032266"/>
    </source>
</evidence>
<proteinExistence type="predicted"/>